<name>A0ABS0SG15_9HYPH</name>
<keyword evidence="2" id="KW-1185">Reference proteome</keyword>
<dbReference type="RefSeq" id="WP_198477323.1">
    <property type="nucleotide sequence ID" value="NZ_JADGMQ010000010.1"/>
</dbReference>
<comment type="caution">
    <text evidence="1">The sequence shown here is derived from an EMBL/GenBank/DDBJ whole genome shotgun (WGS) entry which is preliminary data.</text>
</comment>
<sequence>MNSREVPRAEWPYAFPGAAYLIEHERVPFISYPYEWSFSELKAAALHHLDLQRLAPRT</sequence>
<dbReference type="EMBL" id="JADGMQ010000010">
    <property type="protein sequence ID" value="MBI1621729.1"/>
    <property type="molecule type" value="Genomic_DNA"/>
</dbReference>
<evidence type="ECO:0000313" key="2">
    <source>
        <dbReference type="Proteomes" id="UP000601789"/>
    </source>
</evidence>
<dbReference type="Proteomes" id="UP000601789">
    <property type="component" value="Unassembled WGS sequence"/>
</dbReference>
<reference evidence="1 2" key="1">
    <citation type="submission" date="2020-10" db="EMBL/GenBank/DDBJ databases">
        <title>Aquamicrobium zhengzhouensis sp. nov., a exopolysaccharide producing bacterium isolated from farmland soil.</title>
        <authorList>
            <person name="Wang X."/>
        </authorList>
    </citation>
    <scope>NUCLEOTIDE SEQUENCE [LARGE SCALE GENOMIC DNA]</scope>
    <source>
        <strain evidence="2">cd-1</strain>
    </source>
</reference>
<organism evidence="1 2">
    <name type="scientific">Aquamicrobium zhengzhouense</name>
    <dbReference type="NCBI Taxonomy" id="2781738"/>
    <lineage>
        <taxon>Bacteria</taxon>
        <taxon>Pseudomonadati</taxon>
        <taxon>Pseudomonadota</taxon>
        <taxon>Alphaproteobacteria</taxon>
        <taxon>Hyphomicrobiales</taxon>
        <taxon>Phyllobacteriaceae</taxon>
        <taxon>Aquamicrobium</taxon>
    </lineage>
</organism>
<accession>A0ABS0SG15</accession>
<gene>
    <name evidence="1" type="ORF">IOD40_13795</name>
</gene>
<protein>
    <submittedName>
        <fullName evidence="1">Uncharacterized protein</fullName>
    </submittedName>
</protein>
<proteinExistence type="predicted"/>
<evidence type="ECO:0000313" key="1">
    <source>
        <dbReference type="EMBL" id="MBI1621729.1"/>
    </source>
</evidence>